<evidence type="ECO:0000256" key="4">
    <source>
        <dbReference type="ARBA" id="ARBA00031123"/>
    </source>
</evidence>
<organism evidence="6 7">
    <name type="scientific">Clytia hemisphaerica</name>
    <dbReference type="NCBI Taxonomy" id="252671"/>
    <lineage>
        <taxon>Eukaryota</taxon>
        <taxon>Metazoa</taxon>
        <taxon>Cnidaria</taxon>
        <taxon>Hydrozoa</taxon>
        <taxon>Hydroidolina</taxon>
        <taxon>Leptothecata</taxon>
        <taxon>Obeliida</taxon>
        <taxon>Clytiidae</taxon>
        <taxon>Clytia</taxon>
    </lineage>
</organism>
<dbReference type="AlphaFoldDB" id="A0A7M5XEY5"/>
<dbReference type="InterPro" id="IPR039758">
    <property type="entry name" value="NAGK-like"/>
</dbReference>
<dbReference type="GO" id="GO:0045127">
    <property type="term" value="F:N-acetylglucosamine kinase activity"/>
    <property type="evidence" value="ECO:0007669"/>
    <property type="project" value="UniProtKB-EC"/>
</dbReference>
<sequence length="349" mass="37487">MYFGGCEGGASHSSVVITNKDGVILGEASGEGTNSCLIGVPECCKRIADLAQKAKVAAGLGPEVVLQSLGMSLSGADYQERMDEISKHMLENFPQVALHCHTCNDTLSPLVTATDGGGVVIIAGTGSNCLLVNPSGASKNCGGWGHFIGDEGSACWMVLQTIKTIYHDSDGFVLAPHSTEFLKKELFDYFGMTDLFGILTHLYPPSGKIDKAFIARFCVNGIVKGCRAGDALSLHVMRNTGIMLGRHVKALIPRMENALLQENQNTGLKIICVGSVWKSWEFLKDGFLEGITPVTDEEKTLKKFSLVNLKEGAKASVGAAAWASKKNGDDNILNLDYSKTSNIFYQHEF</sequence>
<dbReference type="InterPro" id="IPR043129">
    <property type="entry name" value="ATPase_NBD"/>
</dbReference>
<dbReference type="PANTHER" id="PTHR12862">
    <property type="entry name" value="BADF TYPE ATPASE DOMAIN-CONTAINING PROTEIN"/>
    <property type="match status" value="1"/>
</dbReference>
<evidence type="ECO:0000256" key="2">
    <source>
        <dbReference type="ARBA" id="ARBA00012122"/>
    </source>
</evidence>
<dbReference type="RefSeq" id="XP_066915069.1">
    <property type="nucleotide sequence ID" value="XM_067058968.1"/>
</dbReference>
<protein>
    <recommendedName>
        <fullName evidence="3">N-acetyl-D-glucosamine kinase</fullName>
        <ecNumber evidence="2">2.7.1.59</ecNumber>
    </recommendedName>
    <alternativeName>
        <fullName evidence="4">GlcNAc kinase</fullName>
    </alternativeName>
</protein>
<dbReference type="GeneID" id="136802251"/>
<evidence type="ECO:0000256" key="1">
    <source>
        <dbReference type="ARBA" id="ARBA00006198"/>
    </source>
</evidence>
<dbReference type="InterPro" id="IPR002731">
    <property type="entry name" value="ATPase_BadF"/>
</dbReference>
<dbReference type="EnsemblMetazoa" id="CLYHEMT022427.1">
    <property type="protein sequence ID" value="CLYHEMP022427.1"/>
    <property type="gene ID" value="CLYHEMG022427"/>
</dbReference>
<comment type="similarity">
    <text evidence="1">Belongs to the eukaryotic-type N-acetylglucosamine kinase family.</text>
</comment>
<feature type="domain" description="ATPase BadF/BadG/BcrA/BcrD type" evidence="5">
    <location>
        <begin position="7"/>
        <end position="283"/>
    </location>
</feature>
<dbReference type="Gene3D" id="3.30.420.40">
    <property type="match status" value="1"/>
</dbReference>
<keyword evidence="7" id="KW-1185">Reference proteome</keyword>
<dbReference type="Pfam" id="PF01869">
    <property type="entry name" value="BcrAD_BadFG"/>
    <property type="match status" value="1"/>
</dbReference>
<evidence type="ECO:0000259" key="5">
    <source>
        <dbReference type="Pfam" id="PF01869"/>
    </source>
</evidence>
<dbReference type="OrthoDB" id="311172at2759"/>
<evidence type="ECO:0000313" key="7">
    <source>
        <dbReference type="Proteomes" id="UP000594262"/>
    </source>
</evidence>
<dbReference type="Proteomes" id="UP000594262">
    <property type="component" value="Unplaced"/>
</dbReference>
<evidence type="ECO:0000256" key="3">
    <source>
        <dbReference type="ARBA" id="ARBA00014974"/>
    </source>
</evidence>
<dbReference type="SUPFAM" id="SSF53067">
    <property type="entry name" value="Actin-like ATPase domain"/>
    <property type="match status" value="2"/>
</dbReference>
<name>A0A7M5XEY5_9CNID</name>
<proteinExistence type="inferred from homology"/>
<accession>A0A7M5XEY5</accession>
<dbReference type="PANTHER" id="PTHR12862:SF0">
    <property type="entry name" value="N-ACETYL-D-GLUCOSAMINE KINASE"/>
    <property type="match status" value="1"/>
</dbReference>
<dbReference type="EC" id="2.7.1.59" evidence="2"/>
<evidence type="ECO:0000313" key="6">
    <source>
        <dbReference type="EnsemblMetazoa" id="CLYHEMP022427.1"/>
    </source>
</evidence>
<dbReference type="CDD" id="cd24078">
    <property type="entry name" value="ASKHA_NBD_NAGK_meta"/>
    <property type="match status" value="1"/>
</dbReference>
<reference evidence="6" key="1">
    <citation type="submission" date="2021-01" db="UniProtKB">
        <authorList>
            <consortium name="EnsemblMetazoa"/>
        </authorList>
    </citation>
    <scope>IDENTIFICATION</scope>
</reference>